<feature type="signal peptide" evidence="4">
    <location>
        <begin position="1"/>
        <end position="18"/>
    </location>
</feature>
<keyword evidence="6" id="KW-1185">Reference proteome</keyword>
<dbReference type="CDD" id="cd00742">
    <property type="entry name" value="FABP"/>
    <property type="match status" value="1"/>
</dbReference>
<evidence type="ECO:0000256" key="1">
    <source>
        <dbReference type="ARBA" id="ARBA00008390"/>
    </source>
</evidence>
<dbReference type="PANTHER" id="PTHR22725:SF2">
    <property type="entry name" value="FATTY ACID-BINDING PROTEIN HOMOLOG 1-RELATED"/>
    <property type="match status" value="1"/>
</dbReference>
<accession>A0A914E0M1</accession>
<keyword evidence="2" id="KW-0813">Transport</keyword>
<evidence type="ECO:0000259" key="5">
    <source>
        <dbReference type="PROSITE" id="PS00214"/>
    </source>
</evidence>
<dbReference type="GO" id="GO:0008289">
    <property type="term" value="F:lipid binding"/>
    <property type="evidence" value="ECO:0007669"/>
    <property type="project" value="UniProtKB-KW"/>
</dbReference>
<dbReference type="InterPro" id="IPR012674">
    <property type="entry name" value="Calycin"/>
</dbReference>
<dbReference type="Gene3D" id="2.40.128.20">
    <property type="match status" value="1"/>
</dbReference>
<organism evidence="6 8">
    <name type="scientific">Acrobeloides nanus</name>
    <dbReference type="NCBI Taxonomy" id="290746"/>
    <lineage>
        <taxon>Eukaryota</taxon>
        <taxon>Metazoa</taxon>
        <taxon>Ecdysozoa</taxon>
        <taxon>Nematoda</taxon>
        <taxon>Chromadorea</taxon>
        <taxon>Rhabditida</taxon>
        <taxon>Tylenchina</taxon>
        <taxon>Cephalobomorpha</taxon>
        <taxon>Cephaloboidea</taxon>
        <taxon>Cephalobidae</taxon>
        <taxon>Acrobeloides</taxon>
    </lineage>
</organism>
<feature type="domain" description="Cytosolic fatty-acid binding proteins" evidence="5">
    <location>
        <begin position="28"/>
        <end position="45"/>
    </location>
</feature>
<dbReference type="InterPro" id="IPR040094">
    <property type="entry name" value="Lbp1-4"/>
</dbReference>
<comment type="similarity">
    <text evidence="1">Belongs to the calycin superfamily. Fatty-acid binding protein (FABP) family.</text>
</comment>
<feature type="chain" id="PRO_5041109621" evidence="4">
    <location>
        <begin position="19"/>
        <end position="168"/>
    </location>
</feature>
<dbReference type="SUPFAM" id="SSF50814">
    <property type="entry name" value="Lipocalins"/>
    <property type="match status" value="1"/>
</dbReference>
<reference evidence="7 8" key="1">
    <citation type="submission" date="2022-11" db="UniProtKB">
        <authorList>
            <consortium name="WormBaseParasite"/>
        </authorList>
    </citation>
    <scope>IDENTIFICATION</scope>
</reference>
<evidence type="ECO:0000256" key="4">
    <source>
        <dbReference type="SAM" id="SignalP"/>
    </source>
</evidence>
<dbReference type="PANTHER" id="PTHR22725">
    <property type="entry name" value="FATTY ACID-BINDING PROTEIN HOMOLOG 1-RELATED-RELATED"/>
    <property type="match status" value="1"/>
</dbReference>
<dbReference type="Proteomes" id="UP000887540">
    <property type="component" value="Unplaced"/>
</dbReference>
<evidence type="ECO:0000256" key="3">
    <source>
        <dbReference type="ARBA" id="ARBA00023121"/>
    </source>
</evidence>
<evidence type="ECO:0000313" key="7">
    <source>
        <dbReference type="WBParaSite" id="ACRNAN_scaffold11702.g16933.t1"/>
    </source>
</evidence>
<proteinExistence type="inferred from homology"/>
<keyword evidence="4" id="KW-0732">Signal</keyword>
<dbReference type="PROSITE" id="PS00214">
    <property type="entry name" value="FABP"/>
    <property type="match status" value="1"/>
</dbReference>
<dbReference type="WBParaSite" id="ACRNAN_scaffold4978.g14531.t1">
    <property type="protein sequence ID" value="ACRNAN_scaffold4978.g14531.t1"/>
    <property type="gene ID" value="ACRNAN_scaffold4978.g14531"/>
</dbReference>
<evidence type="ECO:0000313" key="8">
    <source>
        <dbReference type="WBParaSite" id="ACRNAN_scaffold4978.g14531.t1"/>
    </source>
</evidence>
<keyword evidence="3" id="KW-0446">Lipid-binding</keyword>
<name>A0A914E0M1_9BILA</name>
<dbReference type="WBParaSite" id="ACRNAN_scaffold11702.g16933.t1">
    <property type="protein sequence ID" value="ACRNAN_scaffold11702.g16933.t1"/>
    <property type="gene ID" value="ACRNAN_scaffold11702.g16933"/>
</dbReference>
<protein>
    <submittedName>
        <fullName evidence="7 8">Cytosolic fatty-acid binding proteins domain-containing protein</fullName>
    </submittedName>
</protein>
<dbReference type="InterPro" id="IPR000463">
    <property type="entry name" value="Fatty_acid-bd"/>
</dbReference>
<dbReference type="PRINTS" id="PR00178">
    <property type="entry name" value="FATTYACIDBP"/>
</dbReference>
<evidence type="ECO:0000256" key="2">
    <source>
        <dbReference type="ARBA" id="ARBA00022448"/>
    </source>
</evidence>
<sequence length="168" mass="19731">MKTIWLLSVLCLVGTAFATKQWPEKFLGKWEVEKSENFDEYLEAKGYGWFMRQMVKLASITKIFEKSTEVPGTYNVKILTSKKNVEWKNIPFGQEFQGEYLDDSQHKITIDYDAVKDELTEHHTNIDKPAEKPDLYTYVRESSTHGEYIVMRMEANGVATKRWYKKIN</sequence>
<evidence type="ECO:0000313" key="6">
    <source>
        <dbReference type="Proteomes" id="UP000887540"/>
    </source>
</evidence>
<dbReference type="AlphaFoldDB" id="A0A914E0M1"/>